<evidence type="ECO:0000313" key="6">
    <source>
        <dbReference type="EMBL" id="EFP06974.1"/>
    </source>
</evidence>
<keyword evidence="2" id="KW-0862">Zinc</keyword>
<dbReference type="InterPro" id="IPR001841">
    <property type="entry name" value="Znf_RING"/>
</dbReference>
<dbReference type="InParanoid" id="E3MQF9"/>
<evidence type="ECO:0000256" key="4">
    <source>
        <dbReference type="SAM" id="MobiDB-lite"/>
    </source>
</evidence>
<name>E3MQF9_CAERE</name>
<dbReference type="EMBL" id="DS268466">
    <property type="protein sequence ID" value="EFP06974.1"/>
    <property type="molecule type" value="Genomic_DNA"/>
</dbReference>
<evidence type="ECO:0000256" key="3">
    <source>
        <dbReference type="PROSITE-ProRule" id="PRU00175"/>
    </source>
</evidence>
<feature type="region of interest" description="Disordered" evidence="4">
    <location>
        <begin position="606"/>
        <end position="693"/>
    </location>
</feature>
<evidence type="ECO:0000256" key="1">
    <source>
        <dbReference type="ARBA" id="ARBA00022771"/>
    </source>
</evidence>
<dbReference type="STRING" id="31234.E3MQF9"/>
<dbReference type="Proteomes" id="UP000008281">
    <property type="component" value="Unassembled WGS sequence"/>
</dbReference>
<keyword evidence="1 3" id="KW-0863">Zinc-finger</keyword>
<dbReference type="Pfam" id="PF25100">
    <property type="entry name" value="DUF7809"/>
    <property type="match status" value="1"/>
</dbReference>
<dbReference type="GO" id="GO:0045087">
    <property type="term" value="P:innate immune response"/>
    <property type="evidence" value="ECO:0007669"/>
    <property type="project" value="TreeGrafter"/>
</dbReference>
<evidence type="ECO:0000313" key="7">
    <source>
        <dbReference type="Proteomes" id="UP000008281"/>
    </source>
</evidence>
<dbReference type="Pfam" id="PF13639">
    <property type="entry name" value="zf-RING_2"/>
    <property type="match status" value="1"/>
</dbReference>
<gene>
    <name evidence="6" type="ORF">CRE_10340</name>
</gene>
<sequence>MSKFFENVAPPYSSFWTVASFKKYILNQNREHLLVSMLNGCEFEPGGSLDDDAEEQNIKTFLEKSDHKLRMYGSPREFPEQLQIYRNFTGSHIYLGLPDFESYFTTPMMYRSLSGDEYICKSDLFAYLQNILMRVYNYLNMDLVMLFFSIYLKAKEREMCGKRLEFVAFERKDFEEIEREFEERMQILIQSYLDESARPPIVVSTYPPTEFFKKLKELVPVEWRQDDIVYVQDKMASTRHMPVDQLKVAVDWLYFDIQRVIETYDQIMEKRPHMFCSNVTSEKTIRVFEDGSHSFVIQYEIFTSVNVNVYELHGQCSTIMDLESARDYLKLYPNNIVFIRVPIQRAKHKAVPIPGPKPNEFSILAVDALFDLLKQMIFGVKLFQIGEYGENIVVALFQILEAVFMKETNCPYLMNLKHCELVLETVTNEMSDLSKKCNPAPRKDVRNAKKDGFTVENLRNELRHLNLTEMFPEILDYAGIVYEWVDKMKQEDVLRTCDLFDAVEMCQLICIFNKNPKLKAFLHTQKGCGRVLTLECDSCDGALRSEASGIQNPKSAMTGSPTPPNSPTVASPEVSFPEVVELPEESKNSTSSEILGIQSSPLVDSGCSGLLNPSSSASEVALKQKREKNSEKVPGSAMNQKTTSSSLDSESPVAEVDLKPKKNQKKALESVKNQKSSSEAPPPPAPKKESANCVKCYRTCEMLNETKKELKSTQNKLAMYEKKNLEMDKEKKKKNERILEEQEEKIAKLQKGLEAKNQEIEEAKKRKEREMEQTIGEFERILEAERMKVVRKEAEHANERQKYMQSLEGKQKEMEEMKRKLASATKEFHQNQKTASQSFLNEKSIFQAQIAKLERDVISEKQQMQRVEQKLQETMRKLSDKKSGGFHVEIVRLKAENETKDRMIQQLMDRLANSVPIGTTTTTSGIQIQIQNPMPENVSTSSPYLQYPDNSTFEEPYLQYPEQQRWESYDYAPEEEYPLQMAYVEFQNARAASEAFQIPYMEQQPEIQNLPTSSEFYAPEAYSEMAYYEVPASSDAEIPASEVSTPSEVSPESIPVVEVMKATKNPAPEYPDSECPICLVEMKRKNKKINCNQCKKQFHSHCASKWLKVKSECPACRGRLLDPNEFPSLS</sequence>
<feature type="compositionally biased region" description="Basic and acidic residues" evidence="4">
    <location>
        <begin position="809"/>
        <end position="819"/>
    </location>
</feature>
<dbReference type="PROSITE" id="PS50089">
    <property type="entry name" value="ZF_RING_2"/>
    <property type="match status" value="1"/>
</dbReference>
<proteinExistence type="predicted"/>
<feature type="region of interest" description="Disordered" evidence="4">
    <location>
        <begin position="793"/>
        <end position="821"/>
    </location>
</feature>
<dbReference type="HOGENOM" id="CLU_007994_1_0_1"/>
<evidence type="ECO:0000259" key="5">
    <source>
        <dbReference type="PROSITE" id="PS50089"/>
    </source>
</evidence>
<accession>E3MQF9</accession>
<dbReference type="Gene3D" id="3.30.40.10">
    <property type="entry name" value="Zinc/RING finger domain, C3HC4 (zinc finger)"/>
    <property type="match status" value="1"/>
</dbReference>
<reference evidence="6" key="1">
    <citation type="submission" date="2007-07" db="EMBL/GenBank/DDBJ databases">
        <title>PCAP assembly of the Caenorhabditis remanei genome.</title>
        <authorList>
            <consortium name="The Caenorhabditis remanei Sequencing Consortium"/>
            <person name="Wilson R.K."/>
        </authorList>
    </citation>
    <scope>NUCLEOTIDE SEQUENCE [LARGE SCALE GENOMIC DNA]</scope>
    <source>
        <strain evidence="6">PB4641</strain>
    </source>
</reference>
<dbReference type="PANTHER" id="PTHR21447:SF13">
    <property type="entry name" value="RING-TYPE DOMAIN-CONTAINING PROTEIN"/>
    <property type="match status" value="1"/>
</dbReference>
<dbReference type="SUPFAM" id="SSF57850">
    <property type="entry name" value="RING/U-box"/>
    <property type="match status" value="1"/>
</dbReference>
<dbReference type="PANTHER" id="PTHR21447">
    <property type="entry name" value="RING-TYPE DOMAIN-CONTAINING PROTEIN-RELATED"/>
    <property type="match status" value="1"/>
</dbReference>
<feature type="compositionally biased region" description="Basic and acidic residues" evidence="4">
    <location>
        <begin position="622"/>
        <end position="631"/>
    </location>
</feature>
<keyword evidence="7" id="KW-1185">Reference proteome</keyword>
<feature type="compositionally biased region" description="Basic and acidic residues" evidence="4">
    <location>
        <begin position="793"/>
        <end position="802"/>
    </location>
</feature>
<dbReference type="GO" id="GO:0045121">
    <property type="term" value="C:membrane raft"/>
    <property type="evidence" value="ECO:0007669"/>
    <property type="project" value="TreeGrafter"/>
</dbReference>
<keyword evidence="1 3" id="KW-0479">Metal-binding</keyword>
<dbReference type="InterPro" id="IPR056711">
    <property type="entry name" value="DUF7809"/>
</dbReference>
<dbReference type="AlphaFoldDB" id="E3MQF9"/>
<organism evidence="7">
    <name type="scientific">Caenorhabditis remanei</name>
    <name type="common">Caenorhabditis vulgaris</name>
    <dbReference type="NCBI Taxonomy" id="31234"/>
    <lineage>
        <taxon>Eukaryota</taxon>
        <taxon>Metazoa</taxon>
        <taxon>Ecdysozoa</taxon>
        <taxon>Nematoda</taxon>
        <taxon>Chromadorea</taxon>
        <taxon>Rhabditida</taxon>
        <taxon>Rhabditina</taxon>
        <taxon>Rhabditomorpha</taxon>
        <taxon>Rhabditoidea</taxon>
        <taxon>Rhabditidae</taxon>
        <taxon>Peloderinae</taxon>
        <taxon>Caenorhabditis</taxon>
    </lineage>
</organism>
<protein>
    <recommendedName>
        <fullName evidence="5">RING-type domain-containing protein</fullName>
    </recommendedName>
</protein>
<dbReference type="GO" id="GO:0008270">
    <property type="term" value="F:zinc ion binding"/>
    <property type="evidence" value="ECO:0007669"/>
    <property type="project" value="UniProtKB-KW"/>
</dbReference>
<feature type="region of interest" description="Disordered" evidence="4">
    <location>
        <begin position="550"/>
        <end position="573"/>
    </location>
</feature>
<evidence type="ECO:0000256" key="2">
    <source>
        <dbReference type="ARBA" id="ARBA00022833"/>
    </source>
</evidence>
<feature type="compositionally biased region" description="Polar residues" evidence="4">
    <location>
        <begin position="550"/>
        <end position="560"/>
    </location>
</feature>
<feature type="compositionally biased region" description="Polar residues" evidence="4">
    <location>
        <begin position="637"/>
        <end position="649"/>
    </location>
</feature>
<dbReference type="FunCoup" id="E3MQF9">
    <property type="interactions" value="412"/>
</dbReference>
<dbReference type="InterPro" id="IPR013083">
    <property type="entry name" value="Znf_RING/FYVE/PHD"/>
</dbReference>
<feature type="domain" description="RING-type" evidence="5">
    <location>
        <begin position="1075"/>
        <end position="1117"/>
    </location>
</feature>